<dbReference type="CDD" id="cd09281">
    <property type="entry name" value="UPF0066"/>
    <property type="match status" value="1"/>
</dbReference>
<evidence type="ECO:0000313" key="5">
    <source>
        <dbReference type="Proteomes" id="UP001595476"/>
    </source>
</evidence>
<comment type="similarity">
    <text evidence="2">Belongs to the tRNA methyltransferase O family.</text>
</comment>
<dbReference type="InterPro" id="IPR041369">
    <property type="entry name" value="TrmO_C"/>
</dbReference>
<dbReference type="PROSITE" id="PS51668">
    <property type="entry name" value="TSAA_2"/>
    <property type="match status" value="1"/>
</dbReference>
<keyword evidence="5" id="KW-1185">Reference proteome</keyword>
<dbReference type="Gene3D" id="3.30.2310.10">
    <property type="entry name" value="YaeB-like"/>
    <property type="match status" value="1"/>
</dbReference>
<dbReference type="SUPFAM" id="SSF118196">
    <property type="entry name" value="YaeB-like"/>
    <property type="match status" value="1"/>
</dbReference>
<dbReference type="EMBL" id="JBHRSZ010000001">
    <property type="protein sequence ID" value="MFC3149538.1"/>
    <property type="molecule type" value="Genomic_DNA"/>
</dbReference>
<organism evidence="4 5">
    <name type="scientific">Litoribrevibacter euphylliae</name>
    <dbReference type="NCBI Taxonomy" id="1834034"/>
    <lineage>
        <taxon>Bacteria</taxon>
        <taxon>Pseudomonadati</taxon>
        <taxon>Pseudomonadota</taxon>
        <taxon>Gammaproteobacteria</taxon>
        <taxon>Oceanospirillales</taxon>
        <taxon>Oceanospirillaceae</taxon>
        <taxon>Litoribrevibacter</taxon>
    </lineage>
</organism>
<dbReference type="Pfam" id="PF01980">
    <property type="entry name" value="TrmO_N"/>
    <property type="match status" value="1"/>
</dbReference>
<dbReference type="InterPro" id="IPR036413">
    <property type="entry name" value="YaeB-like_sf"/>
</dbReference>
<dbReference type="RefSeq" id="WP_386714655.1">
    <property type="nucleotide sequence ID" value="NZ_JBHRSZ010000001.1"/>
</dbReference>
<dbReference type="InterPro" id="IPR023370">
    <property type="entry name" value="TrmO-like_N"/>
</dbReference>
<accession>A0ABV7H6L1</accession>
<dbReference type="NCBIfam" id="TIGR00104">
    <property type="entry name" value="tRNA_TsaA"/>
    <property type="match status" value="1"/>
</dbReference>
<proteinExistence type="inferred from homology"/>
<name>A0ABV7H6L1_9GAMM</name>
<dbReference type="PANTHER" id="PTHR12818:SF0">
    <property type="entry name" value="TRNA (ADENINE(37)-N6)-METHYLTRANSFERASE"/>
    <property type="match status" value="1"/>
</dbReference>
<dbReference type="InterPro" id="IPR036414">
    <property type="entry name" value="YaeB_N_sf"/>
</dbReference>
<reference evidence="5" key="1">
    <citation type="journal article" date="2019" name="Int. J. Syst. Evol. Microbiol.">
        <title>The Global Catalogue of Microorganisms (GCM) 10K type strain sequencing project: providing services to taxonomists for standard genome sequencing and annotation.</title>
        <authorList>
            <consortium name="The Broad Institute Genomics Platform"/>
            <consortium name="The Broad Institute Genome Sequencing Center for Infectious Disease"/>
            <person name="Wu L."/>
            <person name="Ma J."/>
        </authorList>
    </citation>
    <scope>NUCLEOTIDE SEQUENCE [LARGE SCALE GENOMIC DNA]</scope>
    <source>
        <strain evidence="5">KCTC 52438</strain>
    </source>
</reference>
<evidence type="ECO:0000313" key="4">
    <source>
        <dbReference type="EMBL" id="MFC3149538.1"/>
    </source>
</evidence>
<dbReference type="Pfam" id="PF18389">
    <property type="entry name" value="TrmO_C"/>
    <property type="match status" value="1"/>
</dbReference>
<protein>
    <submittedName>
        <fullName evidence="4">tRNA (N6-threonylcarbamoyladenosine(37)-N6)-methyltransferase TrmO</fullName>
    </submittedName>
</protein>
<dbReference type="Proteomes" id="UP001595476">
    <property type="component" value="Unassembled WGS sequence"/>
</dbReference>
<feature type="domain" description="TsaA-like" evidence="3">
    <location>
        <begin position="14"/>
        <end position="155"/>
    </location>
</feature>
<evidence type="ECO:0000256" key="1">
    <source>
        <dbReference type="ARBA" id="ARBA00022691"/>
    </source>
</evidence>
<gene>
    <name evidence="4" type="primary">tsaA</name>
    <name evidence="4" type="ORF">ACFOEK_00705</name>
</gene>
<dbReference type="InterPro" id="IPR040372">
    <property type="entry name" value="YaeB-like"/>
</dbReference>
<keyword evidence="1" id="KW-0949">S-adenosyl-L-methionine</keyword>
<evidence type="ECO:0000256" key="2">
    <source>
        <dbReference type="ARBA" id="ARBA00033753"/>
    </source>
</evidence>
<sequence length="243" mass="27911">MNTPISSSSQTFSVEAIGTVLSPYKQKFGIPRQPGLVKYATGIIELHEKYSRPEAFDGIEQYSHLWLEFYFHQTADADWKPSVRPPRLGGNKKIGCFATRSNFRPNNLGLSVVRFDRIEIQHGKVRLHISGHDLLDQTPILDIKPYIPYSDSLPDAQAGVFEKEPEQTLNVHFSNQANQDLAIHQQQYPNLTSFIQEVLIQDPRPAYMRTKANRNDFSIQLYDLDIKWRVEDNSIEVIEVIKL</sequence>
<dbReference type="PANTHER" id="PTHR12818">
    <property type="entry name" value="TRNA (ADENINE(37)-N6)-METHYLTRANSFERASE"/>
    <property type="match status" value="1"/>
</dbReference>
<dbReference type="Gene3D" id="2.40.30.70">
    <property type="entry name" value="YaeB-like"/>
    <property type="match status" value="1"/>
</dbReference>
<comment type="caution">
    <text evidence="4">The sequence shown here is derived from an EMBL/GenBank/DDBJ whole genome shotgun (WGS) entry which is preliminary data.</text>
</comment>
<evidence type="ECO:0000259" key="3">
    <source>
        <dbReference type="PROSITE" id="PS51668"/>
    </source>
</evidence>